<evidence type="ECO:0000313" key="2">
    <source>
        <dbReference type="EMBL" id="RKO94720.1"/>
    </source>
</evidence>
<name>A0A4P9WTN3_9FUNG</name>
<dbReference type="EMBL" id="KZ993834">
    <property type="protein sequence ID" value="RKO94720.1"/>
    <property type="molecule type" value="Genomic_DNA"/>
</dbReference>
<feature type="region of interest" description="Disordered" evidence="1">
    <location>
        <begin position="331"/>
        <end position="359"/>
    </location>
</feature>
<reference evidence="3" key="1">
    <citation type="journal article" date="2018" name="Nat. Microbiol.">
        <title>Leveraging single-cell genomics to expand the fungal tree of life.</title>
        <authorList>
            <person name="Ahrendt S.R."/>
            <person name="Quandt C.A."/>
            <person name="Ciobanu D."/>
            <person name="Clum A."/>
            <person name="Salamov A."/>
            <person name="Andreopoulos B."/>
            <person name="Cheng J.F."/>
            <person name="Woyke T."/>
            <person name="Pelin A."/>
            <person name="Henrissat B."/>
            <person name="Reynolds N.K."/>
            <person name="Benny G.L."/>
            <person name="Smith M.E."/>
            <person name="James T.Y."/>
            <person name="Grigoriev I.V."/>
        </authorList>
    </citation>
    <scope>NUCLEOTIDE SEQUENCE [LARGE SCALE GENOMIC DNA]</scope>
</reference>
<protein>
    <submittedName>
        <fullName evidence="2">Uncharacterized protein</fullName>
    </submittedName>
</protein>
<dbReference type="Proteomes" id="UP000269721">
    <property type="component" value="Unassembled WGS sequence"/>
</dbReference>
<accession>A0A4P9WTN3</accession>
<keyword evidence="3" id="KW-1185">Reference proteome</keyword>
<sequence length="417" mass="45314">MAIALSKMRQIEESGITKDIQYFLGFTNYLTATQGTCTPSWRYSPPPNCGCGQSSSKNCLTKPPTFPAMCLNLQLEDGSLKQLPKMTLSSCHSRKPHASRMFLIFAGFPLLLKANCQQLIKVPFLVFTYHSYLTYLNTLQKFIRHQAGWVEAQKDFDFIINSYHDAQAAKNALTTPSLPSLSPAKGLALSPNSLATSKILGGLRNVLTTYSLNITSLRSKPALRMASSTTTVASTSPTSYAAAPRASKFEDQKRQYGFLNSHPLAWRLEGDGGGLVWPSGNRSFHMASNMRSDALLSPPLIMITKSLCSSGRALTILAGVTTSISTAHHQQTDSICSPSQHAHNPRRRQAGEVPTGAGKCLRDYPAALSEAKDEYARRDPLQIPTNLTPSPATSAKSGHTPSENMCLSEDQVKGTVA</sequence>
<dbReference type="AlphaFoldDB" id="A0A4P9WTN3"/>
<feature type="compositionally biased region" description="Polar residues" evidence="1">
    <location>
        <begin position="383"/>
        <end position="405"/>
    </location>
</feature>
<evidence type="ECO:0000256" key="1">
    <source>
        <dbReference type="SAM" id="MobiDB-lite"/>
    </source>
</evidence>
<evidence type="ECO:0000313" key="3">
    <source>
        <dbReference type="Proteomes" id="UP000269721"/>
    </source>
</evidence>
<feature type="compositionally biased region" description="Polar residues" evidence="1">
    <location>
        <begin position="331"/>
        <end position="342"/>
    </location>
</feature>
<feature type="region of interest" description="Disordered" evidence="1">
    <location>
        <begin position="373"/>
        <end position="417"/>
    </location>
</feature>
<organism evidence="2 3">
    <name type="scientific">Blyttiomyces helicus</name>
    <dbReference type="NCBI Taxonomy" id="388810"/>
    <lineage>
        <taxon>Eukaryota</taxon>
        <taxon>Fungi</taxon>
        <taxon>Fungi incertae sedis</taxon>
        <taxon>Chytridiomycota</taxon>
        <taxon>Chytridiomycota incertae sedis</taxon>
        <taxon>Chytridiomycetes</taxon>
        <taxon>Chytridiomycetes incertae sedis</taxon>
        <taxon>Blyttiomyces</taxon>
    </lineage>
</organism>
<gene>
    <name evidence="2" type="ORF">BDK51DRAFT_41475</name>
</gene>
<proteinExistence type="predicted"/>